<dbReference type="EMBL" id="SNTZ01000009">
    <property type="protein sequence ID" value="THV58125.1"/>
    <property type="molecule type" value="Genomic_DNA"/>
</dbReference>
<dbReference type="CDD" id="cd02851">
    <property type="entry name" value="E_set_GO_C"/>
    <property type="match status" value="1"/>
</dbReference>
<feature type="non-terminal residue" evidence="2">
    <location>
        <position position="1020"/>
    </location>
</feature>
<dbReference type="Pfam" id="PF13385">
    <property type="entry name" value="Laminin_G_3"/>
    <property type="match status" value="1"/>
</dbReference>
<dbReference type="PANTHER" id="PTHR32208">
    <property type="entry name" value="SECRETED PROTEIN-RELATED"/>
    <property type="match status" value="1"/>
</dbReference>
<dbReference type="OrthoDB" id="872573at2"/>
<sequence>MQKSAYIAILAICSFHFVYTQNPAQDGQWSDPVGFGIVPVAVANLPDGRLITWSSKFRDTFGGQDGATFTEIFDPFLGANGQALGEFTANTNHDMFCPGINNLPDGRILSAGGSSSERTSIYDPVTGLWEVADDMNIPRGYQGNVTLSNGSVFTLGGSWSGNGNSGARDAEIWTESTGWVVLSGIDGDDIYTGGDLSTESEGVYRADNHAWLWPASNGGLFHAGPSELMHWIDVSGNGSIVSAGQRSNDSYSMKGTTVMFDVDKILKVGGSESYSSGHPAKNNAYVIDINVPYGTAPNVTSAGQLSFSRTMHNSTVLPNGDVLVTGGLDRAEVFSDIGSRLTAELYNPSTNTWRTVAGMVTPRTYHSVAILMTDGRVFVGGGGLCDSTPGCVNHFDAEIYSPPYLFNGNGSLAARPIISAPDKANYNTGINVSGSANIQEFCLIRFSSATHSTNNEQRRIPVSHTQSQGAYNVNIPGNNLLPPGYYMLFAMDGNGVPSIAETIQIGANVANNQDQSLILDIGFDEGQGTMSFDRSSFGNDLSFFDTDNNLGIKNPSSDNWGQGLFGGAMETDGYEFQSNTIGEVSHSQSMGALTNKITLMAWVNRDEVQHNVGIFSHDYPSIFFGFHNSLYKWEFPTDTGGEASCYAGYSPPGQWVHVAATYDGNNAILYANGVEISRMPVQGNFILNPNESNFSTFTTSGFYQRLQNPSGNYNGSGVTDELDGRIDELKVYNRVLSRNEIVSQYLQGQLQNNPNLADCSQNSIVAEYMIGNNGVWIEGNNIEVSDGETVYIRAKGYSGEYFLTTPQKDGPTFSSVDDLSNHNAFNAYQVDTYVYNFGNPERNNGLVDPTNYGKFVLTTADGCPTVVNLNTEIPPSTDCPPGTTQVVQEYRINGEWLSGSDHITVEEGTEVMLSILPNTLGVSITLPGGTVVGDDYNLGNVDISDSGDYLLTSSEGCTVTLTLQVTSEGGSSAPVAVATASPLTGNAPLEVSFTGSGSTDDVGVVSHSWDFGDGGSSTLA</sequence>
<dbReference type="SUPFAM" id="SSF81296">
    <property type="entry name" value="E set domains"/>
    <property type="match status" value="1"/>
</dbReference>
<proteinExistence type="predicted"/>
<dbReference type="InterPro" id="IPR037293">
    <property type="entry name" value="Gal_Oxidase_central_sf"/>
</dbReference>
<dbReference type="InterPro" id="IPR000601">
    <property type="entry name" value="PKD_dom"/>
</dbReference>
<dbReference type="SUPFAM" id="SSF49899">
    <property type="entry name" value="Concanavalin A-like lectins/glucanases"/>
    <property type="match status" value="1"/>
</dbReference>
<dbReference type="InterPro" id="IPR035986">
    <property type="entry name" value="PKD_dom_sf"/>
</dbReference>
<dbReference type="InterPro" id="IPR011043">
    <property type="entry name" value="Gal_Oxase/kelch_b-propeller"/>
</dbReference>
<dbReference type="PROSITE" id="PS50093">
    <property type="entry name" value="PKD"/>
    <property type="match status" value="1"/>
</dbReference>
<evidence type="ECO:0000313" key="2">
    <source>
        <dbReference type="EMBL" id="THV58125.1"/>
    </source>
</evidence>
<dbReference type="InterPro" id="IPR006652">
    <property type="entry name" value="Kelch_1"/>
</dbReference>
<accession>A0A4S8RMH6</accession>
<dbReference type="InterPro" id="IPR013320">
    <property type="entry name" value="ConA-like_dom_sf"/>
</dbReference>
<dbReference type="SMART" id="SM00612">
    <property type="entry name" value="Kelch"/>
    <property type="match status" value="2"/>
</dbReference>
<dbReference type="InterPro" id="IPR015202">
    <property type="entry name" value="GO-like_E_set"/>
</dbReference>
<reference evidence="2 3" key="1">
    <citation type="submission" date="2019-03" db="EMBL/GenBank/DDBJ databases">
        <title>Muricauda SCR12 sp.nov, a marine bacterium isolated from Pacific Ocean:the Okinawa trough.</title>
        <authorList>
            <person name="Liu L."/>
        </authorList>
    </citation>
    <scope>NUCLEOTIDE SEQUENCE [LARGE SCALE GENOMIC DNA]</scope>
    <source>
        <strain evidence="2 3">SCR12</strain>
    </source>
</reference>
<dbReference type="Gene3D" id="2.130.10.80">
    <property type="entry name" value="Galactose oxidase/kelch, beta-propeller"/>
    <property type="match status" value="1"/>
</dbReference>
<dbReference type="InterPro" id="IPR014756">
    <property type="entry name" value="Ig_E-set"/>
</dbReference>
<dbReference type="InterPro" id="IPR013783">
    <property type="entry name" value="Ig-like_fold"/>
</dbReference>
<dbReference type="AlphaFoldDB" id="A0A4S8RMH6"/>
<dbReference type="RefSeq" id="WP_136567127.1">
    <property type="nucleotide sequence ID" value="NZ_SNTZ01000009.1"/>
</dbReference>
<protein>
    <submittedName>
        <fullName evidence="2">DUF1929 domain-containing protein</fullName>
    </submittedName>
</protein>
<dbReference type="Pfam" id="PF09118">
    <property type="entry name" value="GO-like_E_set"/>
    <property type="match status" value="1"/>
</dbReference>
<evidence type="ECO:0000259" key="1">
    <source>
        <dbReference type="PROSITE" id="PS50093"/>
    </source>
</evidence>
<dbReference type="Gene3D" id="2.60.120.200">
    <property type="match status" value="1"/>
</dbReference>
<comment type="caution">
    <text evidence="2">The sequence shown here is derived from an EMBL/GenBank/DDBJ whole genome shotgun (WGS) entry which is preliminary data.</text>
</comment>
<evidence type="ECO:0000313" key="3">
    <source>
        <dbReference type="Proteomes" id="UP000310406"/>
    </source>
</evidence>
<name>A0A4S8RMH6_9FLAO</name>
<organism evidence="2 3">
    <name type="scientific">Flagellimonas alvinocaridis</name>
    <dbReference type="NCBI Taxonomy" id="2530200"/>
    <lineage>
        <taxon>Bacteria</taxon>
        <taxon>Pseudomonadati</taxon>
        <taxon>Bacteroidota</taxon>
        <taxon>Flavobacteriia</taxon>
        <taxon>Flavobacteriales</taxon>
        <taxon>Flavobacteriaceae</taxon>
        <taxon>Flagellimonas</taxon>
    </lineage>
</organism>
<dbReference type="PANTHER" id="PTHR32208:SF56">
    <property type="entry name" value="GALACTOSE OXIDASE-RELATED"/>
    <property type="match status" value="1"/>
</dbReference>
<gene>
    <name evidence="2" type="ORF">EZV76_13645</name>
</gene>
<dbReference type="SUPFAM" id="SSF49299">
    <property type="entry name" value="PKD domain"/>
    <property type="match status" value="1"/>
</dbReference>
<dbReference type="SUPFAM" id="SSF50965">
    <property type="entry name" value="Galactose oxidase, central domain"/>
    <property type="match status" value="1"/>
</dbReference>
<dbReference type="Gene3D" id="2.60.40.10">
    <property type="entry name" value="Immunoglobulins"/>
    <property type="match status" value="2"/>
</dbReference>
<dbReference type="Proteomes" id="UP000310406">
    <property type="component" value="Unassembled WGS sequence"/>
</dbReference>
<keyword evidence="3" id="KW-1185">Reference proteome</keyword>
<feature type="domain" description="PKD" evidence="1">
    <location>
        <begin position="974"/>
        <end position="1020"/>
    </location>
</feature>
<dbReference type="GO" id="GO:0005975">
    <property type="term" value="P:carbohydrate metabolic process"/>
    <property type="evidence" value="ECO:0007669"/>
    <property type="project" value="UniProtKB-ARBA"/>
</dbReference>
<dbReference type="GO" id="GO:0004553">
    <property type="term" value="F:hydrolase activity, hydrolyzing O-glycosyl compounds"/>
    <property type="evidence" value="ECO:0007669"/>
    <property type="project" value="UniProtKB-ARBA"/>
</dbReference>